<dbReference type="InterPro" id="IPR043129">
    <property type="entry name" value="ATPase_NBD"/>
</dbReference>
<sequence>MQIGIDIGASKIESVILDENGAESFRERIECPKNYIQTVETIKQIVFSLDKKLNKKLNVGVCHPGIHSTHTGLVKNAPNCY</sequence>
<name>A0A382KXS3_9ZZZZ</name>
<dbReference type="SUPFAM" id="SSF53067">
    <property type="entry name" value="Actin-like ATPase domain"/>
    <property type="match status" value="1"/>
</dbReference>
<evidence type="ECO:0000313" key="1">
    <source>
        <dbReference type="EMBL" id="SVC27902.1"/>
    </source>
</evidence>
<organism evidence="1">
    <name type="scientific">marine metagenome</name>
    <dbReference type="NCBI Taxonomy" id="408172"/>
    <lineage>
        <taxon>unclassified sequences</taxon>
        <taxon>metagenomes</taxon>
        <taxon>ecological metagenomes</taxon>
    </lineage>
</organism>
<dbReference type="Gene3D" id="3.30.420.40">
    <property type="match status" value="1"/>
</dbReference>
<dbReference type="EMBL" id="UINC01082802">
    <property type="protein sequence ID" value="SVC27902.1"/>
    <property type="molecule type" value="Genomic_DNA"/>
</dbReference>
<reference evidence="1" key="1">
    <citation type="submission" date="2018-05" db="EMBL/GenBank/DDBJ databases">
        <authorList>
            <person name="Lanie J.A."/>
            <person name="Ng W.-L."/>
            <person name="Kazmierczak K.M."/>
            <person name="Andrzejewski T.M."/>
            <person name="Davidsen T.M."/>
            <person name="Wayne K.J."/>
            <person name="Tettelin H."/>
            <person name="Glass J.I."/>
            <person name="Rusch D."/>
            <person name="Podicherti R."/>
            <person name="Tsui H.-C.T."/>
            <person name="Winkler M.E."/>
        </authorList>
    </citation>
    <scope>NUCLEOTIDE SEQUENCE</scope>
</reference>
<accession>A0A382KXS3</accession>
<feature type="non-terminal residue" evidence="1">
    <location>
        <position position="81"/>
    </location>
</feature>
<protein>
    <recommendedName>
        <fullName evidence="2">ROK family protein</fullName>
    </recommendedName>
</protein>
<proteinExistence type="predicted"/>
<gene>
    <name evidence="1" type="ORF">METZ01_LOCUS280756</name>
</gene>
<evidence type="ECO:0008006" key="2">
    <source>
        <dbReference type="Google" id="ProtNLM"/>
    </source>
</evidence>
<dbReference type="AlphaFoldDB" id="A0A382KXS3"/>
<dbReference type="InterPro" id="IPR000600">
    <property type="entry name" value="ROK"/>
</dbReference>
<dbReference type="Pfam" id="PF00480">
    <property type="entry name" value="ROK"/>
    <property type="match status" value="1"/>
</dbReference>